<organism evidence="7 8">
    <name type="scientific">Salvia divinorum</name>
    <name type="common">Maria pastora</name>
    <name type="synonym">Diviner's sage</name>
    <dbReference type="NCBI Taxonomy" id="28513"/>
    <lineage>
        <taxon>Eukaryota</taxon>
        <taxon>Viridiplantae</taxon>
        <taxon>Streptophyta</taxon>
        <taxon>Embryophyta</taxon>
        <taxon>Tracheophyta</taxon>
        <taxon>Spermatophyta</taxon>
        <taxon>Magnoliopsida</taxon>
        <taxon>eudicotyledons</taxon>
        <taxon>Gunneridae</taxon>
        <taxon>Pentapetalae</taxon>
        <taxon>asterids</taxon>
        <taxon>lamiids</taxon>
        <taxon>Lamiales</taxon>
        <taxon>Lamiaceae</taxon>
        <taxon>Nepetoideae</taxon>
        <taxon>Mentheae</taxon>
        <taxon>Salviinae</taxon>
        <taxon>Salvia</taxon>
        <taxon>Salvia subgen. Calosphace</taxon>
    </lineage>
</organism>
<sequence length="134" mass="14934">MYQRMSMTENTPDCCCGKGKIEMRCAGKSAMNAGRYYYKCPLNGKHPGSFMWCDEYPRDILLRESGVPIDTANRPKSVRSVTMQDELFTGHVRYSAQCSSCGGSKQQPALMVHVLIIFMALVLIILGVLIGKVM</sequence>
<reference evidence="7 8" key="1">
    <citation type="submission" date="2024-06" db="EMBL/GenBank/DDBJ databases">
        <title>A chromosome level genome sequence of Diviner's sage (Salvia divinorum).</title>
        <authorList>
            <person name="Ford S.A."/>
            <person name="Ro D.-K."/>
            <person name="Ness R.W."/>
            <person name="Phillips M.A."/>
        </authorList>
    </citation>
    <scope>NUCLEOTIDE SEQUENCE [LARGE SCALE GENOMIC DNA]</scope>
    <source>
        <strain evidence="7">SAF-2024a</strain>
        <tissue evidence="7">Leaf</tissue>
    </source>
</reference>
<keyword evidence="5" id="KW-0472">Membrane</keyword>
<keyword evidence="3" id="KW-0862">Zinc</keyword>
<evidence type="ECO:0000256" key="1">
    <source>
        <dbReference type="ARBA" id="ARBA00022723"/>
    </source>
</evidence>
<proteinExistence type="predicted"/>
<dbReference type="PROSITE" id="PS51999">
    <property type="entry name" value="ZF_GRF"/>
    <property type="match status" value="1"/>
</dbReference>
<comment type="caution">
    <text evidence="7">The sequence shown here is derived from an EMBL/GenBank/DDBJ whole genome shotgun (WGS) entry which is preliminary data.</text>
</comment>
<dbReference type="Pfam" id="PF06839">
    <property type="entry name" value="Zn_ribbon_GRF"/>
    <property type="match status" value="1"/>
</dbReference>
<dbReference type="AlphaFoldDB" id="A0ABD1GB31"/>
<evidence type="ECO:0000313" key="7">
    <source>
        <dbReference type="EMBL" id="KAL1541097.1"/>
    </source>
</evidence>
<protein>
    <recommendedName>
        <fullName evidence="6">GRF-type domain-containing protein</fullName>
    </recommendedName>
</protein>
<evidence type="ECO:0000313" key="8">
    <source>
        <dbReference type="Proteomes" id="UP001567538"/>
    </source>
</evidence>
<evidence type="ECO:0000256" key="5">
    <source>
        <dbReference type="SAM" id="Phobius"/>
    </source>
</evidence>
<feature type="transmembrane region" description="Helical" evidence="5">
    <location>
        <begin position="110"/>
        <end position="131"/>
    </location>
</feature>
<accession>A0ABD1GB31</accession>
<keyword evidence="5" id="KW-1133">Transmembrane helix</keyword>
<dbReference type="Proteomes" id="UP001567538">
    <property type="component" value="Unassembled WGS sequence"/>
</dbReference>
<evidence type="ECO:0000256" key="3">
    <source>
        <dbReference type="ARBA" id="ARBA00022833"/>
    </source>
</evidence>
<evidence type="ECO:0000256" key="4">
    <source>
        <dbReference type="PROSITE-ProRule" id="PRU01343"/>
    </source>
</evidence>
<keyword evidence="1" id="KW-0479">Metal-binding</keyword>
<evidence type="ECO:0000256" key="2">
    <source>
        <dbReference type="ARBA" id="ARBA00022771"/>
    </source>
</evidence>
<keyword evidence="5" id="KW-0812">Transmembrane</keyword>
<keyword evidence="8" id="KW-1185">Reference proteome</keyword>
<name>A0ABD1GB31_SALDI</name>
<keyword evidence="2 4" id="KW-0863">Zinc-finger</keyword>
<gene>
    <name evidence="7" type="ORF">AAHA92_25357</name>
</gene>
<dbReference type="InterPro" id="IPR010666">
    <property type="entry name" value="Znf_GRF"/>
</dbReference>
<feature type="domain" description="GRF-type" evidence="6">
    <location>
        <begin position="14"/>
        <end position="56"/>
    </location>
</feature>
<dbReference type="GO" id="GO:0008270">
    <property type="term" value="F:zinc ion binding"/>
    <property type="evidence" value="ECO:0007669"/>
    <property type="project" value="UniProtKB-KW"/>
</dbReference>
<evidence type="ECO:0000259" key="6">
    <source>
        <dbReference type="PROSITE" id="PS51999"/>
    </source>
</evidence>
<dbReference type="EMBL" id="JBEAFC010000009">
    <property type="protein sequence ID" value="KAL1541097.1"/>
    <property type="molecule type" value="Genomic_DNA"/>
</dbReference>